<dbReference type="HOGENOM" id="CLU_093295_2_0_3"/>
<dbReference type="OrthoDB" id="425248at2"/>
<sequence>MQALSLPTWIIHIASVVEWTLAIALVWRYAERTGERSFRALCWGMLPALVGAMAVLVWHYFDNRPELAYLGQLQAAMTLLGNATLAFAAYLIYRSARRGPQKAP</sequence>
<feature type="transmembrane region" description="Helical" evidence="1">
    <location>
        <begin position="6"/>
        <end position="29"/>
    </location>
</feature>
<dbReference type="AlphaFoldDB" id="Q7NJF6"/>
<dbReference type="eggNOG" id="ENOG5032RQE">
    <property type="taxonomic scope" value="Bacteria"/>
</dbReference>
<dbReference type="EMBL" id="BA000045">
    <property type="protein sequence ID" value="BAC89817.1"/>
    <property type="molecule type" value="Genomic_DNA"/>
</dbReference>
<keyword evidence="1" id="KW-0812">Transmembrane</keyword>
<name>Q7NJF6_GLOVI</name>
<evidence type="ECO:0000313" key="3">
    <source>
        <dbReference type="Proteomes" id="UP000000557"/>
    </source>
</evidence>
<keyword evidence="1" id="KW-0472">Membrane</keyword>
<dbReference type="PhylomeDB" id="Q7NJF6"/>
<dbReference type="InterPro" id="IPR019634">
    <property type="entry name" value="Uncharacterised_Ycf49"/>
</dbReference>
<dbReference type="RefSeq" id="WP_011141874.1">
    <property type="nucleotide sequence ID" value="NC_005125.1"/>
</dbReference>
<proteinExistence type="predicted"/>
<dbReference type="STRING" id="251221.gene:10759368"/>
<dbReference type="EnsemblBacteria" id="BAC89817">
    <property type="protein sequence ID" value="BAC89817"/>
    <property type="gene ID" value="BAC89817"/>
</dbReference>
<organism evidence="2 3">
    <name type="scientific">Gloeobacter violaceus (strain ATCC 29082 / PCC 7421)</name>
    <dbReference type="NCBI Taxonomy" id="251221"/>
    <lineage>
        <taxon>Bacteria</taxon>
        <taxon>Bacillati</taxon>
        <taxon>Cyanobacteriota</taxon>
        <taxon>Cyanophyceae</taxon>
        <taxon>Gloeobacterales</taxon>
        <taxon>Gloeobacteraceae</taxon>
        <taxon>Gloeobacter</taxon>
    </lineage>
</organism>
<dbReference type="KEGG" id="gvi:glr1876"/>
<evidence type="ECO:0000256" key="1">
    <source>
        <dbReference type="SAM" id="Phobius"/>
    </source>
</evidence>
<dbReference type="PATRIC" id="fig|251221.4.peg.1908"/>
<keyword evidence="3" id="KW-1185">Reference proteome</keyword>
<dbReference type="InParanoid" id="Q7NJF6"/>
<dbReference type="PANTHER" id="PTHR33833">
    <property type="entry name" value="NUCLEOLAR-LIKE PROTEIN-RELATED"/>
    <property type="match status" value="1"/>
</dbReference>
<protein>
    <submittedName>
        <fullName evidence="2">Glr1876 protein</fullName>
    </submittedName>
</protein>
<feature type="transmembrane region" description="Helical" evidence="1">
    <location>
        <begin position="41"/>
        <end position="61"/>
    </location>
</feature>
<reference evidence="2 3" key="2">
    <citation type="journal article" date="2003" name="DNA Res.">
        <title>Complete genome structure of Gloeobacter violaceus PCC 7421, a cyanobacterium that lacks thylakoids (supplement).</title>
        <authorList>
            <person name="Nakamura Y."/>
            <person name="Kaneko T."/>
            <person name="Sato S."/>
            <person name="Mimuro M."/>
            <person name="Miyashita H."/>
            <person name="Tsuchiya T."/>
            <person name="Sasamoto S."/>
            <person name="Watanabe A."/>
            <person name="Kawashima K."/>
            <person name="Kishida Y."/>
            <person name="Kiyokawa C."/>
            <person name="Kohara M."/>
            <person name="Matsumoto M."/>
            <person name="Matsuno A."/>
            <person name="Nakazaki N."/>
            <person name="Shimpo S."/>
            <person name="Takeuchi C."/>
            <person name="Yamada M."/>
            <person name="Tabata S."/>
        </authorList>
    </citation>
    <scope>NUCLEOTIDE SEQUENCE [LARGE SCALE GENOMIC DNA]</scope>
    <source>
        <strain evidence="3">ATCC 29082 / PCC 7421</strain>
    </source>
</reference>
<feature type="transmembrane region" description="Helical" evidence="1">
    <location>
        <begin position="73"/>
        <end position="93"/>
    </location>
</feature>
<accession>Q7NJF6</accession>
<gene>
    <name evidence="2" type="ordered locus">glr1876</name>
</gene>
<reference evidence="2 3" key="1">
    <citation type="journal article" date="2003" name="DNA Res.">
        <title>Complete genome structure of Gloeobacter violaceus PCC 7421, a cyanobacterium that lacks thylakoids.</title>
        <authorList>
            <person name="Nakamura Y."/>
            <person name="Kaneko T."/>
            <person name="Sato S."/>
            <person name="Mimuro M."/>
            <person name="Miyashita H."/>
            <person name="Tsuchiya T."/>
            <person name="Sasamoto S."/>
            <person name="Watanabe A."/>
            <person name="Kawashima K."/>
            <person name="Kishida Y."/>
            <person name="Kiyokawa C."/>
            <person name="Kohara M."/>
            <person name="Matsumoto M."/>
            <person name="Matsuno A."/>
            <person name="Nakazaki N."/>
            <person name="Shimpo S."/>
            <person name="Takeuchi C."/>
            <person name="Yamada M."/>
            <person name="Tabata S."/>
        </authorList>
    </citation>
    <scope>NUCLEOTIDE SEQUENCE [LARGE SCALE GENOMIC DNA]</scope>
    <source>
        <strain evidence="3">ATCC 29082 / PCC 7421</strain>
    </source>
</reference>
<evidence type="ECO:0000313" key="2">
    <source>
        <dbReference type="EMBL" id="BAC89817.1"/>
    </source>
</evidence>
<keyword evidence="1" id="KW-1133">Transmembrane helix</keyword>
<dbReference type="PANTHER" id="PTHR33833:SF3">
    <property type="entry name" value="YCF49-LIKE PROTEIN"/>
    <property type="match status" value="1"/>
</dbReference>
<dbReference type="Proteomes" id="UP000000557">
    <property type="component" value="Chromosome"/>
</dbReference>
<dbReference type="Pfam" id="PF10693">
    <property type="entry name" value="DUF2499"/>
    <property type="match status" value="1"/>
</dbReference>